<evidence type="ECO:0000256" key="2">
    <source>
        <dbReference type="ARBA" id="ARBA00022692"/>
    </source>
</evidence>
<dbReference type="InterPro" id="IPR008662">
    <property type="entry name" value="TOIP1/2"/>
</dbReference>
<dbReference type="GO" id="GO:0001671">
    <property type="term" value="F:ATPase activator activity"/>
    <property type="evidence" value="ECO:0007669"/>
    <property type="project" value="InterPro"/>
</dbReference>
<dbReference type="AlphaFoldDB" id="A0A6J1S9G9"/>
<sequence length="391" mass="44305">METTNGNDILRRSRRLRNVVPELHGLVGPERTPPKKKVDNNNVKKDLYSSSDDDEDSTDKDTSETENSDDGLKDFNGINDFFPSDGREKQTRQFTNPSKIGLSRLRVKATPLEPFTQNRKQSSSSIVSRRKVAFENLSGVKEPQCTRSSNIPLNGVRLPTSQVQSTASGGVINLFSRVCPFIFVSLIIIFYFCCCSYMTETKTGCNSSELKQKFPRQTPKLWNYVESSRSNFKPFVLLLLHDSHEDVASCLAKQIAQDVACHRTQNFSEPKILNGRNGRNGLNRNILMSIRQELEYSKSLVVLNVEDMDPGVAGFFHYILDVEDPWVHGGVYVLTLNIPNINSNSINAYASVRKFLMEKWAKHIEEDNIDPLITRFGNQEYVVKEDSNPCH</sequence>
<dbReference type="RefSeq" id="XP_052122901.1">
    <property type="nucleotide sequence ID" value="XM_052266941.1"/>
</dbReference>
<evidence type="ECO:0000256" key="5">
    <source>
        <dbReference type="SAM" id="MobiDB-lite"/>
    </source>
</evidence>
<gene>
    <name evidence="7 8 9" type="primary">LOC113206035</name>
</gene>
<feature type="compositionally biased region" description="Acidic residues" evidence="5">
    <location>
        <begin position="51"/>
        <end position="69"/>
    </location>
</feature>
<keyword evidence="2" id="KW-0812">Transmembrane</keyword>
<dbReference type="Proteomes" id="UP000504606">
    <property type="component" value="Unplaced"/>
</dbReference>
<evidence type="ECO:0000256" key="1">
    <source>
        <dbReference type="ARBA" id="ARBA00004370"/>
    </source>
</evidence>
<organism evidence="6 7">
    <name type="scientific">Frankliniella occidentalis</name>
    <name type="common">Western flower thrips</name>
    <name type="synonym">Euthrips occidentalis</name>
    <dbReference type="NCBI Taxonomy" id="133901"/>
    <lineage>
        <taxon>Eukaryota</taxon>
        <taxon>Metazoa</taxon>
        <taxon>Ecdysozoa</taxon>
        <taxon>Arthropoda</taxon>
        <taxon>Hexapoda</taxon>
        <taxon>Insecta</taxon>
        <taxon>Pterygota</taxon>
        <taxon>Neoptera</taxon>
        <taxon>Paraneoptera</taxon>
        <taxon>Thysanoptera</taxon>
        <taxon>Terebrantia</taxon>
        <taxon>Thripoidea</taxon>
        <taxon>Thripidae</taxon>
        <taxon>Frankliniella</taxon>
    </lineage>
</organism>
<dbReference type="Gene3D" id="3.40.50.12190">
    <property type="match status" value="1"/>
</dbReference>
<keyword evidence="3" id="KW-1133">Transmembrane helix</keyword>
<dbReference type="RefSeq" id="XP_026277708.1">
    <property type="nucleotide sequence ID" value="XM_026421923.2"/>
</dbReference>
<reference evidence="7 8" key="1">
    <citation type="submission" date="2025-04" db="UniProtKB">
        <authorList>
            <consortium name="RefSeq"/>
        </authorList>
    </citation>
    <scope>IDENTIFICATION</scope>
    <source>
        <tissue evidence="7 8">Whole organism</tissue>
    </source>
</reference>
<feature type="region of interest" description="Disordered" evidence="5">
    <location>
        <begin position="1"/>
        <end position="98"/>
    </location>
</feature>
<evidence type="ECO:0000313" key="7">
    <source>
        <dbReference type="RefSeq" id="XP_026277707.1"/>
    </source>
</evidence>
<dbReference type="PANTHER" id="PTHR18843">
    <property type="entry name" value="TORSIN-1A-INTERACTING PROTEIN"/>
    <property type="match status" value="1"/>
</dbReference>
<evidence type="ECO:0000313" key="9">
    <source>
        <dbReference type="RefSeq" id="XP_052122901.1"/>
    </source>
</evidence>
<name>A0A6J1S9G9_FRAOC</name>
<comment type="subcellular location">
    <subcellularLocation>
        <location evidence="1">Membrane</location>
    </subcellularLocation>
</comment>
<protein>
    <submittedName>
        <fullName evidence="7 8">Uncharacterized protein LOC113206035</fullName>
    </submittedName>
</protein>
<evidence type="ECO:0000313" key="8">
    <source>
        <dbReference type="RefSeq" id="XP_026277708.1"/>
    </source>
</evidence>
<evidence type="ECO:0000313" key="6">
    <source>
        <dbReference type="Proteomes" id="UP000504606"/>
    </source>
</evidence>
<dbReference type="PANTHER" id="PTHR18843:SF7">
    <property type="entry name" value="LAMINA-ASSOCIATED POLYPEPTIDE 1B ISOFORM 1-RELATED"/>
    <property type="match status" value="1"/>
</dbReference>
<dbReference type="RefSeq" id="XP_026277707.1">
    <property type="nucleotide sequence ID" value="XM_026421922.2"/>
</dbReference>
<accession>A0A6J1S9G9</accession>
<feature type="compositionally biased region" description="Basic and acidic residues" evidence="5">
    <location>
        <begin position="32"/>
        <end position="47"/>
    </location>
</feature>
<dbReference type="GO" id="GO:0016020">
    <property type="term" value="C:membrane"/>
    <property type="evidence" value="ECO:0007669"/>
    <property type="project" value="UniProtKB-SubCell"/>
</dbReference>
<keyword evidence="6" id="KW-1185">Reference proteome</keyword>
<keyword evidence="4" id="KW-0472">Membrane</keyword>
<proteinExistence type="predicted"/>
<dbReference type="KEGG" id="foc:113206035"/>
<evidence type="ECO:0000256" key="4">
    <source>
        <dbReference type="ARBA" id="ARBA00023136"/>
    </source>
</evidence>
<dbReference type="InterPro" id="IPR038599">
    <property type="entry name" value="LAP1C-like_C_sf"/>
</dbReference>
<dbReference type="OrthoDB" id="6258998at2759"/>
<evidence type="ECO:0000256" key="3">
    <source>
        <dbReference type="ARBA" id="ARBA00022989"/>
    </source>
</evidence>
<dbReference type="GO" id="GO:0061024">
    <property type="term" value="P:membrane organization"/>
    <property type="evidence" value="ECO:0007669"/>
    <property type="project" value="TreeGrafter"/>
</dbReference>
<dbReference type="GeneID" id="113206035"/>